<proteinExistence type="predicted"/>
<keyword evidence="1" id="KW-0472">Membrane</keyword>
<protein>
    <recommendedName>
        <fullName evidence="2">Malectin domain-containing protein</fullName>
    </recommendedName>
</protein>
<name>A0A067JU21_JATCU</name>
<feature type="transmembrane region" description="Helical" evidence="1">
    <location>
        <begin position="70"/>
        <end position="88"/>
    </location>
</feature>
<sequence>MQKDFNIKEEAGGAGKAIVKNFTTIVTSQTLGIRLYWNGKGTTGIPTTGVYGPLMSAIYVIPNFVPPSEGIFAGTVVGIVVAIVVCLFN</sequence>
<evidence type="ECO:0000313" key="3">
    <source>
        <dbReference type="EMBL" id="KDP23039.1"/>
    </source>
</evidence>
<keyword evidence="4" id="KW-1185">Reference proteome</keyword>
<evidence type="ECO:0000313" key="4">
    <source>
        <dbReference type="Proteomes" id="UP000027138"/>
    </source>
</evidence>
<keyword evidence="1" id="KW-1133">Transmembrane helix</keyword>
<keyword evidence="1" id="KW-0812">Transmembrane</keyword>
<dbReference type="Pfam" id="PF11721">
    <property type="entry name" value="Malectin"/>
    <property type="match status" value="1"/>
</dbReference>
<dbReference type="OrthoDB" id="1938112at2759"/>
<evidence type="ECO:0000259" key="2">
    <source>
        <dbReference type="Pfam" id="PF11721"/>
    </source>
</evidence>
<reference evidence="3 4" key="1">
    <citation type="journal article" date="2014" name="PLoS ONE">
        <title>Global Analysis of Gene Expression Profiles in Physic Nut (Jatropha curcas L.) Seedlings Exposed to Salt Stress.</title>
        <authorList>
            <person name="Zhang L."/>
            <person name="Zhang C."/>
            <person name="Wu P."/>
            <person name="Chen Y."/>
            <person name="Li M."/>
            <person name="Jiang H."/>
            <person name="Wu G."/>
        </authorList>
    </citation>
    <scope>NUCLEOTIDE SEQUENCE [LARGE SCALE GENOMIC DNA]</scope>
    <source>
        <strain evidence="4">cv. GZQX0401</strain>
        <tissue evidence="3">Young leaves</tissue>
    </source>
</reference>
<dbReference type="Proteomes" id="UP000027138">
    <property type="component" value="Unassembled WGS sequence"/>
</dbReference>
<dbReference type="Gene3D" id="2.60.120.430">
    <property type="entry name" value="Galactose-binding lectin"/>
    <property type="match status" value="1"/>
</dbReference>
<feature type="domain" description="Malectin" evidence="2">
    <location>
        <begin position="3"/>
        <end position="58"/>
    </location>
</feature>
<dbReference type="STRING" id="180498.A0A067JU21"/>
<accession>A0A067JU21</accession>
<gene>
    <name evidence="3" type="ORF">JCGZ_00504</name>
</gene>
<organism evidence="3 4">
    <name type="scientific">Jatropha curcas</name>
    <name type="common">Barbados nut</name>
    <dbReference type="NCBI Taxonomy" id="180498"/>
    <lineage>
        <taxon>Eukaryota</taxon>
        <taxon>Viridiplantae</taxon>
        <taxon>Streptophyta</taxon>
        <taxon>Embryophyta</taxon>
        <taxon>Tracheophyta</taxon>
        <taxon>Spermatophyta</taxon>
        <taxon>Magnoliopsida</taxon>
        <taxon>eudicotyledons</taxon>
        <taxon>Gunneridae</taxon>
        <taxon>Pentapetalae</taxon>
        <taxon>rosids</taxon>
        <taxon>fabids</taxon>
        <taxon>Malpighiales</taxon>
        <taxon>Euphorbiaceae</taxon>
        <taxon>Crotonoideae</taxon>
        <taxon>Jatropheae</taxon>
        <taxon>Jatropha</taxon>
    </lineage>
</organism>
<evidence type="ECO:0000256" key="1">
    <source>
        <dbReference type="SAM" id="Phobius"/>
    </source>
</evidence>
<dbReference type="EMBL" id="KK915297">
    <property type="protein sequence ID" value="KDP23039.1"/>
    <property type="molecule type" value="Genomic_DNA"/>
</dbReference>
<dbReference type="InterPro" id="IPR021720">
    <property type="entry name" value="Malectin_dom"/>
</dbReference>
<dbReference type="AlphaFoldDB" id="A0A067JU21"/>